<dbReference type="Gene3D" id="1.25.40.10">
    <property type="entry name" value="Tetratricopeptide repeat domain"/>
    <property type="match status" value="2"/>
</dbReference>
<sequence length="219" mass="23687">MTKLSLKRSSSVGIRKLVASLTDTEPSRDGNDDGLQGGGKPSGLMATAIAYLEKDDFDKAAKLLEVLASENNTQAQLLYAELNFTGRGHPQHFEKALFWALSAFLGGQENAAPLAAKLRRFISADAQNTIIRDLGSVLRKRSMNGDVSAIPQLAAWHFALAEPADLNQAYSWYAVAVALGDSASERERDELLKQLSPSQVKKAQVDAKAIFNRIKSGKG</sequence>
<dbReference type="SUPFAM" id="SSF81901">
    <property type="entry name" value="HCP-like"/>
    <property type="match status" value="1"/>
</dbReference>
<proteinExistence type="predicted"/>
<dbReference type="AlphaFoldDB" id="A0A382FZA9"/>
<evidence type="ECO:0000313" key="1">
    <source>
        <dbReference type="EMBL" id="SVB67744.1"/>
    </source>
</evidence>
<accession>A0A382FZA9</accession>
<name>A0A382FZA9_9ZZZZ</name>
<organism evidence="1">
    <name type="scientific">marine metagenome</name>
    <dbReference type="NCBI Taxonomy" id="408172"/>
    <lineage>
        <taxon>unclassified sequences</taxon>
        <taxon>metagenomes</taxon>
        <taxon>ecological metagenomes</taxon>
    </lineage>
</organism>
<gene>
    <name evidence="1" type="ORF">METZ01_LOCUS220598</name>
</gene>
<reference evidence="1" key="1">
    <citation type="submission" date="2018-05" db="EMBL/GenBank/DDBJ databases">
        <authorList>
            <person name="Lanie J.A."/>
            <person name="Ng W.-L."/>
            <person name="Kazmierczak K.M."/>
            <person name="Andrzejewski T.M."/>
            <person name="Davidsen T.M."/>
            <person name="Wayne K.J."/>
            <person name="Tettelin H."/>
            <person name="Glass J.I."/>
            <person name="Rusch D."/>
            <person name="Podicherti R."/>
            <person name="Tsui H.-C.T."/>
            <person name="Winkler M.E."/>
        </authorList>
    </citation>
    <scope>NUCLEOTIDE SEQUENCE</scope>
</reference>
<dbReference type="InterPro" id="IPR011990">
    <property type="entry name" value="TPR-like_helical_dom_sf"/>
</dbReference>
<protein>
    <submittedName>
        <fullName evidence="1">Uncharacterized protein</fullName>
    </submittedName>
</protein>
<dbReference type="EMBL" id="UINC01052424">
    <property type="protein sequence ID" value="SVB67744.1"/>
    <property type="molecule type" value="Genomic_DNA"/>
</dbReference>